<dbReference type="Proteomes" id="UP001295684">
    <property type="component" value="Unassembled WGS sequence"/>
</dbReference>
<dbReference type="EMBL" id="CAMPGE010029288">
    <property type="protein sequence ID" value="CAI2386756.1"/>
    <property type="molecule type" value="Genomic_DNA"/>
</dbReference>
<gene>
    <name evidence="1" type="ORF">ECRASSUSDP1_LOCUS28380</name>
</gene>
<proteinExistence type="predicted"/>
<comment type="caution">
    <text evidence="1">The sequence shown here is derived from an EMBL/GenBank/DDBJ whole genome shotgun (WGS) entry which is preliminary data.</text>
</comment>
<organism evidence="1 2">
    <name type="scientific">Euplotes crassus</name>
    <dbReference type="NCBI Taxonomy" id="5936"/>
    <lineage>
        <taxon>Eukaryota</taxon>
        <taxon>Sar</taxon>
        <taxon>Alveolata</taxon>
        <taxon>Ciliophora</taxon>
        <taxon>Intramacronucleata</taxon>
        <taxon>Spirotrichea</taxon>
        <taxon>Hypotrichia</taxon>
        <taxon>Euplotida</taxon>
        <taxon>Euplotidae</taxon>
        <taxon>Moneuplotes</taxon>
    </lineage>
</organism>
<reference evidence="1" key="1">
    <citation type="submission" date="2023-07" db="EMBL/GenBank/DDBJ databases">
        <authorList>
            <consortium name="AG Swart"/>
            <person name="Singh M."/>
            <person name="Singh A."/>
            <person name="Seah K."/>
            <person name="Emmerich C."/>
        </authorList>
    </citation>
    <scope>NUCLEOTIDE SEQUENCE</scope>
    <source>
        <strain evidence="1">DP1</strain>
    </source>
</reference>
<dbReference type="AlphaFoldDB" id="A0AAD1Y7C3"/>
<accession>A0AAD1Y7C3</accession>
<evidence type="ECO:0000313" key="2">
    <source>
        <dbReference type="Proteomes" id="UP001295684"/>
    </source>
</evidence>
<sequence length="48" mass="5806">MKILLKPRKIFLRTSTKNYDNIGNKDTLFVYQLFYKDCAYSSRLLKRT</sequence>
<protein>
    <submittedName>
        <fullName evidence="1">Uncharacterized protein</fullName>
    </submittedName>
</protein>
<evidence type="ECO:0000313" key="1">
    <source>
        <dbReference type="EMBL" id="CAI2386756.1"/>
    </source>
</evidence>
<name>A0AAD1Y7C3_EUPCR</name>
<keyword evidence="2" id="KW-1185">Reference proteome</keyword>